<dbReference type="Proteomes" id="UP000030762">
    <property type="component" value="Unassembled WGS sequence"/>
</dbReference>
<dbReference type="AlphaFoldDB" id="T0R370"/>
<sequence>MEAGDDGSAAARAVEAVLARELKRPKLERAPFNPTDHGLREDFRLTDFSALKG</sequence>
<evidence type="ECO:0008006" key="3">
    <source>
        <dbReference type="Google" id="ProtNLM"/>
    </source>
</evidence>
<name>T0R370_SAPDV</name>
<dbReference type="InParanoid" id="T0R370"/>
<reference evidence="1 2" key="1">
    <citation type="submission" date="2012-04" db="EMBL/GenBank/DDBJ databases">
        <title>The Genome Sequence of Saprolegnia declina VS20.</title>
        <authorList>
            <consortium name="The Broad Institute Genome Sequencing Platform"/>
            <person name="Russ C."/>
            <person name="Nusbaum C."/>
            <person name="Tyler B."/>
            <person name="van West P."/>
            <person name="Dieguez-Uribeondo J."/>
            <person name="de Bruijn I."/>
            <person name="Tripathy S."/>
            <person name="Jiang R."/>
            <person name="Young S.K."/>
            <person name="Zeng Q."/>
            <person name="Gargeya S."/>
            <person name="Fitzgerald M."/>
            <person name="Haas B."/>
            <person name="Abouelleil A."/>
            <person name="Alvarado L."/>
            <person name="Arachchi H.M."/>
            <person name="Berlin A."/>
            <person name="Chapman S.B."/>
            <person name="Goldberg J."/>
            <person name="Griggs A."/>
            <person name="Gujja S."/>
            <person name="Hansen M."/>
            <person name="Howarth C."/>
            <person name="Imamovic A."/>
            <person name="Larimer J."/>
            <person name="McCowen C."/>
            <person name="Montmayeur A."/>
            <person name="Murphy C."/>
            <person name="Neiman D."/>
            <person name="Pearson M."/>
            <person name="Priest M."/>
            <person name="Roberts A."/>
            <person name="Saif S."/>
            <person name="Shea T."/>
            <person name="Sisk P."/>
            <person name="Sykes S."/>
            <person name="Wortman J."/>
            <person name="Nusbaum C."/>
            <person name="Birren B."/>
        </authorList>
    </citation>
    <scope>NUCLEOTIDE SEQUENCE [LARGE SCALE GENOMIC DNA]</scope>
    <source>
        <strain evidence="1 2">VS20</strain>
    </source>
</reference>
<keyword evidence="2" id="KW-1185">Reference proteome</keyword>
<evidence type="ECO:0000313" key="2">
    <source>
        <dbReference type="Proteomes" id="UP000030762"/>
    </source>
</evidence>
<protein>
    <recommendedName>
        <fullName evidence="3">AGC-kinase C-terminal domain-containing protein</fullName>
    </recommendedName>
</protein>
<dbReference type="GeneID" id="19942596"/>
<dbReference type="VEuPathDB" id="FungiDB:SDRG_01869"/>
<accession>T0R370</accession>
<evidence type="ECO:0000313" key="1">
    <source>
        <dbReference type="EMBL" id="EQC40800.1"/>
    </source>
</evidence>
<proteinExistence type="predicted"/>
<gene>
    <name evidence="1" type="ORF">SDRG_01869</name>
</gene>
<organism evidence="1 2">
    <name type="scientific">Saprolegnia diclina (strain VS20)</name>
    <dbReference type="NCBI Taxonomy" id="1156394"/>
    <lineage>
        <taxon>Eukaryota</taxon>
        <taxon>Sar</taxon>
        <taxon>Stramenopiles</taxon>
        <taxon>Oomycota</taxon>
        <taxon>Saprolegniomycetes</taxon>
        <taxon>Saprolegniales</taxon>
        <taxon>Saprolegniaceae</taxon>
        <taxon>Saprolegnia</taxon>
    </lineage>
</organism>
<dbReference type="EMBL" id="JH767135">
    <property type="protein sequence ID" value="EQC40800.1"/>
    <property type="molecule type" value="Genomic_DNA"/>
</dbReference>
<dbReference type="RefSeq" id="XP_008605644.1">
    <property type="nucleotide sequence ID" value="XM_008607422.1"/>
</dbReference>